<dbReference type="PROSITE" id="PS00028">
    <property type="entry name" value="ZINC_FINGER_C2H2_1"/>
    <property type="match status" value="1"/>
</dbReference>
<comment type="caution">
    <text evidence="4">The sequence shown here is derived from an EMBL/GenBank/DDBJ whole genome shotgun (WGS) entry which is preliminary data.</text>
</comment>
<dbReference type="SUPFAM" id="SSF57667">
    <property type="entry name" value="beta-beta-alpha zinc fingers"/>
    <property type="match status" value="1"/>
</dbReference>
<dbReference type="OrthoDB" id="654211at2759"/>
<proteinExistence type="predicted"/>
<dbReference type="SMART" id="SM00355">
    <property type="entry name" value="ZnF_C2H2"/>
    <property type="match status" value="1"/>
</dbReference>
<feature type="region of interest" description="Disordered" evidence="2">
    <location>
        <begin position="1"/>
        <end position="75"/>
    </location>
</feature>
<protein>
    <recommendedName>
        <fullName evidence="3">C2H2-type domain-containing protein</fullName>
    </recommendedName>
</protein>
<name>A0A643C4M1_BALPH</name>
<dbReference type="InterPro" id="IPR013087">
    <property type="entry name" value="Znf_C2H2_type"/>
</dbReference>
<sequence>MEPEAALWGPDLQGPELSPDDAHRGADSGNEEESPQQESSGEEVILGDPTQSPEFKDPPEMPLETPSQDPSAHELEQHRVIHERGKTPARRAQGDSLLGLGDPALLTPPPGAKPHKCLESFSQRLGLLSSKSYICSHCGESFLDRAVLLQHQLTHGNEKPFLFPDYRIGLGEGAGPSPFLRARWGPDPTAAQIPSSGTRRPIAKKSPPNLRTPSQSQAPCPQARKVRRKPPSPQRAAAMGKAEAPKPFWKKSPICAPSVETASQKSQPSSSIGAATQGSPCEMGLETRGLSLLRGTLDLPKNYVGKGGKLYQIVERQRIKNGG</sequence>
<keyword evidence="1" id="KW-0863">Zinc-finger</keyword>
<dbReference type="EMBL" id="SGJD01002656">
    <property type="protein sequence ID" value="KAB0394898.1"/>
    <property type="molecule type" value="Genomic_DNA"/>
</dbReference>
<feature type="region of interest" description="Disordered" evidence="2">
    <location>
        <begin position="179"/>
        <end position="281"/>
    </location>
</feature>
<feature type="compositionally biased region" description="Polar residues" evidence="2">
    <location>
        <begin position="209"/>
        <end position="219"/>
    </location>
</feature>
<dbReference type="GO" id="GO:0008270">
    <property type="term" value="F:zinc ion binding"/>
    <property type="evidence" value="ECO:0007669"/>
    <property type="project" value="UniProtKB-KW"/>
</dbReference>
<gene>
    <name evidence="4" type="ORF">E2I00_008134</name>
</gene>
<reference evidence="4 5" key="1">
    <citation type="journal article" date="2019" name="PLoS ONE">
        <title>Genomic analyses reveal an absence of contemporary introgressive admixture between fin whales and blue whales, despite known hybrids.</title>
        <authorList>
            <person name="Westbury M.V."/>
            <person name="Petersen B."/>
            <person name="Lorenzen E.D."/>
        </authorList>
    </citation>
    <scope>NUCLEOTIDE SEQUENCE [LARGE SCALE GENOMIC DNA]</scope>
    <source>
        <strain evidence="4">FinWhale-01</strain>
    </source>
</reference>
<organism evidence="4 5">
    <name type="scientific">Balaenoptera physalus</name>
    <name type="common">Fin whale</name>
    <name type="synonym">Balaena physalus</name>
    <dbReference type="NCBI Taxonomy" id="9770"/>
    <lineage>
        <taxon>Eukaryota</taxon>
        <taxon>Metazoa</taxon>
        <taxon>Chordata</taxon>
        <taxon>Craniata</taxon>
        <taxon>Vertebrata</taxon>
        <taxon>Euteleostomi</taxon>
        <taxon>Mammalia</taxon>
        <taxon>Eutheria</taxon>
        <taxon>Laurasiatheria</taxon>
        <taxon>Artiodactyla</taxon>
        <taxon>Whippomorpha</taxon>
        <taxon>Cetacea</taxon>
        <taxon>Mysticeti</taxon>
        <taxon>Balaenopteridae</taxon>
        <taxon>Balaenoptera</taxon>
    </lineage>
</organism>
<evidence type="ECO:0000256" key="1">
    <source>
        <dbReference type="PROSITE-ProRule" id="PRU00042"/>
    </source>
</evidence>
<evidence type="ECO:0000256" key="2">
    <source>
        <dbReference type="SAM" id="MobiDB-lite"/>
    </source>
</evidence>
<accession>A0A643C4M1</accession>
<keyword evidence="1" id="KW-0862">Zinc</keyword>
<dbReference type="InterPro" id="IPR036236">
    <property type="entry name" value="Znf_C2H2_sf"/>
</dbReference>
<feature type="domain" description="C2H2-type" evidence="3">
    <location>
        <begin position="133"/>
        <end position="160"/>
    </location>
</feature>
<evidence type="ECO:0000259" key="3">
    <source>
        <dbReference type="PROSITE" id="PS50157"/>
    </source>
</evidence>
<keyword evidence="5" id="KW-1185">Reference proteome</keyword>
<dbReference type="AlphaFoldDB" id="A0A643C4M1"/>
<dbReference type="Proteomes" id="UP000437017">
    <property type="component" value="Unassembled WGS sequence"/>
</dbReference>
<evidence type="ECO:0000313" key="4">
    <source>
        <dbReference type="EMBL" id="KAB0394898.1"/>
    </source>
</evidence>
<keyword evidence="1" id="KW-0479">Metal-binding</keyword>
<feature type="compositionally biased region" description="Polar residues" evidence="2">
    <location>
        <begin position="260"/>
        <end position="279"/>
    </location>
</feature>
<dbReference type="PROSITE" id="PS50157">
    <property type="entry name" value="ZINC_FINGER_C2H2_2"/>
    <property type="match status" value="1"/>
</dbReference>
<evidence type="ECO:0000313" key="5">
    <source>
        <dbReference type="Proteomes" id="UP000437017"/>
    </source>
</evidence>
<dbReference type="Gene3D" id="3.30.160.60">
    <property type="entry name" value="Classic Zinc Finger"/>
    <property type="match status" value="1"/>
</dbReference>